<dbReference type="GO" id="GO:0005509">
    <property type="term" value="F:calcium ion binding"/>
    <property type="evidence" value="ECO:0007669"/>
    <property type="project" value="InterPro"/>
</dbReference>
<sequence length="149" mass="17023">MSDQLNEQQISEYRESFALFDKNGDGAIDVEELGQVMRSLNQEPTNEELKDMINDVDSDNNGRIDFNEFLTIMSRMKGNDETENDLLEAFKVFDKDQDGSITQDELRSVMSNLGQKLSSQELDEMIKEADIDGDGKINYKEFVKMMGTN</sequence>
<dbReference type="EMBL" id="AMYB01000003">
    <property type="protein sequence ID" value="OAD05550.1"/>
    <property type="molecule type" value="Genomic_DNA"/>
</dbReference>
<reference evidence="5 6" key="1">
    <citation type="submission" date="2015-06" db="EMBL/GenBank/DDBJ databases">
        <title>Expansion of signal transduction pathways in fungi by whole-genome duplication.</title>
        <authorList>
            <consortium name="DOE Joint Genome Institute"/>
            <person name="Corrochano L.M."/>
            <person name="Kuo A."/>
            <person name="Marcet-Houben M."/>
            <person name="Polaino S."/>
            <person name="Salamov A."/>
            <person name="Villalobos J.M."/>
            <person name="Alvarez M.I."/>
            <person name="Avalos J."/>
            <person name="Benito E.P."/>
            <person name="Benoit I."/>
            <person name="Burger G."/>
            <person name="Camino L.P."/>
            <person name="Canovas D."/>
            <person name="Cerda-Olmedo E."/>
            <person name="Cheng J.-F."/>
            <person name="Dominguez A."/>
            <person name="Elias M."/>
            <person name="Eslava A.P."/>
            <person name="Glaser F."/>
            <person name="Grimwood J."/>
            <person name="Gutierrez G."/>
            <person name="Heitman J."/>
            <person name="Henrissat B."/>
            <person name="Iturriaga E.A."/>
            <person name="Lang B.F."/>
            <person name="Lavin J.L."/>
            <person name="Lee S."/>
            <person name="Li W."/>
            <person name="Lindquist E."/>
            <person name="Lopez-Garcia S."/>
            <person name="Luque E.M."/>
            <person name="Marcos A.T."/>
            <person name="Martin J."/>
            <person name="Mccluskey K."/>
            <person name="Medina H.R."/>
            <person name="Miralles-Duran A."/>
            <person name="Miyazaki A."/>
            <person name="Munoz-Torres E."/>
            <person name="Oguiza J.A."/>
            <person name="Ohm R."/>
            <person name="Olmedo M."/>
            <person name="Orejas M."/>
            <person name="Ortiz-Castellanos L."/>
            <person name="Pisabarro A.G."/>
            <person name="Rodriguez-Romero J."/>
            <person name="Ruiz-Herrera J."/>
            <person name="Ruiz-Vazquez R."/>
            <person name="Sanz C."/>
            <person name="Schackwitz W."/>
            <person name="Schmutz J."/>
            <person name="Shahriari M."/>
            <person name="Shelest E."/>
            <person name="Silva-Franco F."/>
            <person name="Soanes D."/>
            <person name="Syed K."/>
            <person name="Tagua V.G."/>
            <person name="Talbot N.J."/>
            <person name="Thon M."/>
            <person name="De Vries R.P."/>
            <person name="Wiebenga A."/>
            <person name="Yadav J.S."/>
            <person name="Braun E.L."/>
            <person name="Baker S."/>
            <person name="Garre V."/>
            <person name="Horwitz B."/>
            <person name="Torres-Martinez S."/>
            <person name="Idnurm A."/>
            <person name="Herrera-Estrella A."/>
            <person name="Gabaldon T."/>
            <person name="Grigoriev I.V."/>
        </authorList>
    </citation>
    <scope>NUCLEOTIDE SEQUENCE [LARGE SCALE GENOMIC DNA]</scope>
    <source>
        <strain evidence="5 6">CBS 277.49</strain>
    </source>
</reference>
<organism evidence="5 6">
    <name type="scientific">Mucor lusitanicus CBS 277.49</name>
    <dbReference type="NCBI Taxonomy" id="747725"/>
    <lineage>
        <taxon>Eukaryota</taxon>
        <taxon>Fungi</taxon>
        <taxon>Fungi incertae sedis</taxon>
        <taxon>Mucoromycota</taxon>
        <taxon>Mucoromycotina</taxon>
        <taxon>Mucoromycetes</taxon>
        <taxon>Mucorales</taxon>
        <taxon>Mucorineae</taxon>
        <taxon>Mucoraceae</taxon>
        <taxon>Mucor</taxon>
    </lineage>
</organism>
<dbReference type="GO" id="GO:0016460">
    <property type="term" value="C:myosin II complex"/>
    <property type="evidence" value="ECO:0007669"/>
    <property type="project" value="TreeGrafter"/>
</dbReference>
<dbReference type="Proteomes" id="UP000077051">
    <property type="component" value="Unassembled WGS sequence"/>
</dbReference>
<dbReference type="InterPro" id="IPR050230">
    <property type="entry name" value="CALM/Myosin/TropC-like"/>
</dbReference>
<dbReference type="FunFam" id="1.10.238.10:FF:000181">
    <property type="entry name" value="CALML5 isoform 1"/>
    <property type="match status" value="1"/>
</dbReference>
<dbReference type="SUPFAM" id="SSF47473">
    <property type="entry name" value="EF-hand"/>
    <property type="match status" value="1"/>
</dbReference>
<evidence type="ECO:0000313" key="5">
    <source>
        <dbReference type="EMBL" id="OAD05550.1"/>
    </source>
</evidence>
<dbReference type="InterPro" id="IPR002048">
    <property type="entry name" value="EF_hand_dom"/>
</dbReference>
<keyword evidence="2" id="KW-0677">Repeat</keyword>
<dbReference type="Gene3D" id="1.10.238.10">
    <property type="entry name" value="EF-hand"/>
    <property type="match status" value="3"/>
</dbReference>
<dbReference type="InterPro" id="IPR018247">
    <property type="entry name" value="EF_Hand_1_Ca_BS"/>
</dbReference>
<keyword evidence="3" id="KW-0106">Calcium</keyword>
<feature type="domain" description="EF-hand" evidence="4">
    <location>
        <begin position="44"/>
        <end position="79"/>
    </location>
</feature>
<evidence type="ECO:0000313" key="6">
    <source>
        <dbReference type="Proteomes" id="UP000077051"/>
    </source>
</evidence>
<dbReference type="InterPro" id="IPR011992">
    <property type="entry name" value="EF-hand-dom_pair"/>
</dbReference>
<dbReference type="VEuPathDB" id="FungiDB:MUCCIDRAFT_178213"/>
<dbReference type="OrthoDB" id="26525at2759"/>
<gene>
    <name evidence="5" type="ORF">MUCCIDRAFT_178213</name>
</gene>
<evidence type="ECO:0000259" key="4">
    <source>
        <dbReference type="PROSITE" id="PS50222"/>
    </source>
</evidence>
<dbReference type="PROSITE" id="PS50222">
    <property type="entry name" value="EF_HAND_2"/>
    <property type="match status" value="4"/>
</dbReference>
<feature type="domain" description="EF-hand" evidence="4">
    <location>
        <begin position="8"/>
        <end position="43"/>
    </location>
</feature>
<dbReference type="AlphaFoldDB" id="A0A162QTI0"/>
<dbReference type="Pfam" id="PF13499">
    <property type="entry name" value="EF-hand_7"/>
    <property type="match status" value="2"/>
</dbReference>
<dbReference type="PANTHER" id="PTHR23048:SF0">
    <property type="entry name" value="CALMODULIN LIKE 3"/>
    <property type="match status" value="1"/>
</dbReference>
<proteinExistence type="predicted"/>
<dbReference type="PROSITE" id="PS00018">
    <property type="entry name" value="EF_HAND_1"/>
    <property type="match status" value="4"/>
</dbReference>
<comment type="caution">
    <text evidence="5">The sequence shown here is derived from an EMBL/GenBank/DDBJ whole genome shotgun (WGS) entry which is preliminary data.</text>
</comment>
<dbReference type="CDD" id="cd00051">
    <property type="entry name" value="EFh"/>
    <property type="match status" value="1"/>
</dbReference>
<dbReference type="PANTHER" id="PTHR23048">
    <property type="entry name" value="MYOSIN LIGHT CHAIN 1, 3"/>
    <property type="match status" value="1"/>
</dbReference>
<dbReference type="STRING" id="747725.A0A162QTI0"/>
<dbReference type="FunFam" id="1.10.238.10:FF:000251">
    <property type="entry name" value="Calmodulin-related protein 97A"/>
    <property type="match status" value="1"/>
</dbReference>
<evidence type="ECO:0000256" key="1">
    <source>
        <dbReference type="ARBA" id="ARBA00022723"/>
    </source>
</evidence>
<evidence type="ECO:0000256" key="3">
    <source>
        <dbReference type="ARBA" id="ARBA00022837"/>
    </source>
</evidence>
<accession>A0A162QTI0</accession>
<keyword evidence="6" id="KW-1185">Reference proteome</keyword>
<feature type="domain" description="EF-hand" evidence="4">
    <location>
        <begin position="81"/>
        <end position="116"/>
    </location>
</feature>
<feature type="domain" description="EF-hand" evidence="4">
    <location>
        <begin position="117"/>
        <end position="149"/>
    </location>
</feature>
<dbReference type="SMART" id="SM00054">
    <property type="entry name" value="EFh"/>
    <property type="match status" value="4"/>
</dbReference>
<protein>
    <recommendedName>
        <fullName evidence="4">EF-hand domain-containing protein</fullName>
    </recommendedName>
</protein>
<name>A0A162QTI0_MUCCL</name>
<keyword evidence="1" id="KW-0479">Metal-binding</keyword>
<evidence type="ECO:0000256" key="2">
    <source>
        <dbReference type="ARBA" id="ARBA00022737"/>
    </source>
</evidence>